<protein>
    <recommendedName>
        <fullName evidence="3">DUF4238 domain-containing protein</fullName>
    </recommendedName>
</protein>
<sequence length="364" mass="43189">MENTEKKNQHYIPKFLLRYFSYQDNQNQIGVFNKKSKYFKRDSKLKTQASKKFFYGKDGLIEDWLGEIESIVAPIFSKIKNEQVLPKYMSTDQVDMLFFLILLDLRNPNRKTHFQNSTKLIKEHLLSKGADKNSDIIKQIEDSEKQDVSFQRMIIKSRRLISHCMDLQYKLIRNSSEKPFITSDNPLVKYNQFLEKRKWRHGSHNGFGSLGAQWMIPLNAEYLLFFYDENIYKAGNRKEKIVEINDVKSIDQLNILQYLNSTNNIFFNHKTTKEYAEYIANSASKYQKPNESYKEVYTPEKSDKENEELIFLGITDLKINLSLQKVNMHSKSQRLKLDDKIVQLRPKVIEVREYERKKTMPNNV</sequence>
<accession>A0A1B8U298</accession>
<dbReference type="AlphaFoldDB" id="A0A1B8U298"/>
<dbReference type="RefSeq" id="WP_065317946.1">
    <property type="nucleotide sequence ID" value="NZ_CP017477.1"/>
</dbReference>
<gene>
    <name evidence="1" type="ORF">LPB3_02065</name>
</gene>
<dbReference type="KEGG" id="pob:LPB03_13535"/>
<dbReference type="InterPro" id="IPR025332">
    <property type="entry name" value="DUF4238"/>
</dbReference>
<reference evidence="2" key="1">
    <citation type="submission" date="2016-02" db="EMBL/GenBank/DDBJ databases">
        <authorList>
            <person name="Shin S.-K."/>
            <person name="Yi H."/>
            <person name="Kim E."/>
        </authorList>
    </citation>
    <scope>NUCLEOTIDE SEQUENCE [LARGE SCALE GENOMIC DNA]</scope>
    <source>
        <strain evidence="2">LPB0003</strain>
    </source>
</reference>
<comment type="caution">
    <text evidence="1">The sequence shown here is derived from an EMBL/GenBank/DDBJ whole genome shotgun (WGS) entry which is preliminary data.</text>
</comment>
<keyword evidence="2" id="KW-1185">Reference proteome</keyword>
<evidence type="ECO:0000313" key="1">
    <source>
        <dbReference type="EMBL" id="OBY65985.1"/>
    </source>
</evidence>
<evidence type="ECO:0008006" key="3">
    <source>
        <dbReference type="Google" id="ProtNLM"/>
    </source>
</evidence>
<name>A0A1B8U298_9FLAO</name>
<proteinExistence type="predicted"/>
<dbReference type="Proteomes" id="UP000092584">
    <property type="component" value="Unassembled WGS sequence"/>
</dbReference>
<dbReference type="Pfam" id="PF14022">
    <property type="entry name" value="DUF4238"/>
    <property type="match status" value="1"/>
</dbReference>
<evidence type="ECO:0000313" key="2">
    <source>
        <dbReference type="Proteomes" id="UP000092584"/>
    </source>
</evidence>
<dbReference type="EMBL" id="LSFM01000008">
    <property type="protein sequence ID" value="OBY65985.1"/>
    <property type="molecule type" value="Genomic_DNA"/>
</dbReference>
<organism evidence="1 2">
    <name type="scientific">Polaribacter vadi</name>
    <dbReference type="NCBI Taxonomy" id="1774273"/>
    <lineage>
        <taxon>Bacteria</taxon>
        <taxon>Pseudomonadati</taxon>
        <taxon>Bacteroidota</taxon>
        <taxon>Flavobacteriia</taxon>
        <taxon>Flavobacteriales</taxon>
        <taxon>Flavobacteriaceae</taxon>
    </lineage>
</organism>